<dbReference type="RefSeq" id="WP_053937732.1">
    <property type="nucleotide sequence ID" value="NZ_LAQT01000008.1"/>
</dbReference>
<feature type="binding site" evidence="2">
    <location>
        <position position="40"/>
    </location>
    <ligand>
        <name>Mg(2+)</name>
        <dbReference type="ChEBI" id="CHEBI:18420"/>
        <label>4</label>
    </ligand>
</feature>
<organism evidence="5 6">
    <name type="scientific">Amantichitinum ursilacus</name>
    <dbReference type="NCBI Taxonomy" id="857265"/>
    <lineage>
        <taxon>Bacteria</taxon>
        <taxon>Pseudomonadati</taxon>
        <taxon>Pseudomonadota</taxon>
        <taxon>Betaproteobacteria</taxon>
        <taxon>Neisseriales</taxon>
        <taxon>Chitinibacteraceae</taxon>
        <taxon>Amantichitinum</taxon>
    </lineage>
</organism>
<dbReference type="InterPro" id="IPR010918">
    <property type="entry name" value="PurM-like_C_dom"/>
</dbReference>
<dbReference type="SUPFAM" id="SSF56042">
    <property type="entry name" value="PurM C-terminal domain-like"/>
    <property type="match status" value="1"/>
</dbReference>
<sequence>MNEFDLIARYFHRPGTVADLGVGDDAALLTPAPGQQLAISVDMLVAGRHFFEDVDPFTLGHKSLAVNLSDLAAMGATPRWFTLALALPHADAAWLEAFSRGMFALAEAHGLELVGGDTTRGPLTISIQIAGEVPKGSALLRGGAQADDDIWVSGQLGAAAAAVAQRLEGLPLSAGALAQCLPRLQQPTPRVALGQGLRGLAHACLDISDGLLGDLAHICQRSGLSAQLRAATIPVADALAELDHVTALQLALAGGDDYELCFCAPAAARQAIVDLAAQCDVPVTRVGRMAAGDAVVVVLDAQGLPLPTSRKAYDHFR</sequence>
<feature type="binding site" evidence="2">
    <location>
        <position position="42"/>
    </location>
    <ligand>
        <name>Mg(2+)</name>
        <dbReference type="ChEBI" id="CHEBI:18420"/>
        <label>2</label>
    </ligand>
</feature>
<dbReference type="PATRIC" id="fig|857265.3.peg.2132"/>
<dbReference type="Gene3D" id="3.90.650.10">
    <property type="entry name" value="PurM-like C-terminal domain"/>
    <property type="match status" value="1"/>
</dbReference>
<evidence type="ECO:0000259" key="3">
    <source>
        <dbReference type="Pfam" id="PF00586"/>
    </source>
</evidence>
<dbReference type="GO" id="GO:0009030">
    <property type="term" value="F:thiamine-phosphate kinase activity"/>
    <property type="evidence" value="ECO:0007669"/>
    <property type="project" value="UniProtKB-UniRule"/>
</dbReference>
<dbReference type="InterPro" id="IPR036676">
    <property type="entry name" value="PurM-like_C_sf"/>
</dbReference>
<dbReference type="AlphaFoldDB" id="A0A0N0XIM4"/>
<feature type="binding site" evidence="2">
    <location>
        <position position="25"/>
    </location>
    <ligand>
        <name>Mg(2+)</name>
        <dbReference type="ChEBI" id="CHEBI:18420"/>
        <label>3</label>
    </ligand>
</feature>
<evidence type="ECO:0000259" key="4">
    <source>
        <dbReference type="Pfam" id="PF02769"/>
    </source>
</evidence>
<comment type="similarity">
    <text evidence="2">Belongs to the thiamine-monophosphate kinase family.</text>
</comment>
<feature type="domain" description="PurM-like C-terminal" evidence="4">
    <location>
        <begin position="150"/>
        <end position="298"/>
    </location>
</feature>
<dbReference type="OrthoDB" id="9802811at2"/>
<evidence type="ECO:0000256" key="2">
    <source>
        <dbReference type="HAMAP-Rule" id="MF_02128"/>
    </source>
</evidence>
<dbReference type="HAMAP" id="MF_02128">
    <property type="entry name" value="TMP_kinase"/>
    <property type="match status" value="1"/>
</dbReference>
<keyword evidence="2 5" id="KW-0418">Kinase</keyword>
<feature type="binding site" evidence="2">
    <location>
        <position position="70"/>
    </location>
    <ligand>
        <name>Mg(2+)</name>
        <dbReference type="ChEBI" id="CHEBI:18420"/>
        <label>4</label>
    </ligand>
</feature>
<dbReference type="STRING" id="857265.WG78_10385"/>
<dbReference type="PIRSF" id="PIRSF005303">
    <property type="entry name" value="Thiam_monoph_kin"/>
    <property type="match status" value="1"/>
</dbReference>
<keyword evidence="2" id="KW-0547">Nucleotide-binding</keyword>
<feature type="binding site" evidence="2">
    <location>
        <position position="313"/>
    </location>
    <ligand>
        <name>substrate</name>
    </ligand>
</feature>
<dbReference type="NCBIfam" id="TIGR01379">
    <property type="entry name" value="thiL"/>
    <property type="match status" value="1"/>
</dbReference>
<keyword evidence="2" id="KW-0460">Magnesium</keyword>
<feature type="binding site" evidence="2">
    <location>
        <position position="117"/>
    </location>
    <ligand>
        <name>Mg(2+)</name>
        <dbReference type="ChEBI" id="CHEBI:18420"/>
        <label>1</label>
    </ligand>
</feature>
<feature type="binding site" evidence="2">
    <location>
        <position position="141"/>
    </location>
    <ligand>
        <name>ATP</name>
        <dbReference type="ChEBI" id="CHEBI:30616"/>
    </ligand>
</feature>
<feature type="binding site" evidence="2">
    <location>
        <position position="209"/>
    </location>
    <ligand>
        <name>Mg(2+)</name>
        <dbReference type="ChEBI" id="CHEBI:18420"/>
        <label>5</label>
    </ligand>
</feature>
<feature type="binding site" evidence="2">
    <location>
        <position position="42"/>
    </location>
    <ligand>
        <name>Mg(2+)</name>
        <dbReference type="ChEBI" id="CHEBI:18420"/>
        <label>1</label>
    </ligand>
</feature>
<dbReference type="EC" id="2.7.4.16" evidence="2"/>
<name>A0A0N0XIM4_9NEIS</name>
<dbReference type="GO" id="GO:0005524">
    <property type="term" value="F:ATP binding"/>
    <property type="evidence" value="ECO:0007669"/>
    <property type="project" value="UniProtKB-UniRule"/>
</dbReference>
<feature type="binding site" evidence="2">
    <location>
        <position position="206"/>
    </location>
    <ligand>
        <name>Mg(2+)</name>
        <dbReference type="ChEBI" id="CHEBI:18420"/>
        <label>3</label>
    </ligand>
</feature>
<dbReference type="GO" id="GO:0009229">
    <property type="term" value="P:thiamine diphosphate biosynthetic process"/>
    <property type="evidence" value="ECO:0007669"/>
    <property type="project" value="UniProtKB-UniRule"/>
</dbReference>
<feature type="domain" description="PurM-like N-terminal" evidence="3">
    <location>
        <begin position="23"/>
        <end position="133"/>
    </location>
</feature>
<dbReference type="CDD" id="cd02194">
    <property type="entry name" value="ThiL"/>
    <property type="match status" value="1"/>
</dbReference>
<feature type="binding site" evidence="2">
    <location>
        <begin position="116"/>
        <end position="117"/>
    </location>
    <ligand>
        <name>ATP</name>
        <dbReference type="ChEBI" id="CHEBI:30616"/>
    </ligand>
</feature>
<comment type="function">
    <text evidence="2">Catalyzes the ATP-dependent phosphorylation of thiamine-monophosphate (TMP) to form thiamine-pyrophosphate (TPP), the active form of vitamin B1.</text>
</comment>
<reference evidence="5 6" key="1">
    <citation type="submission" date="2015-07" db="EMBL/GenBank/DDBJ databases">
        <title>Draft genome sequence of the Amantichitinum ursilacus IGB-41, a new chitin-degrading bacterium.</title>
        <authorList>
            <person name="Kirstahler P."/>
            <person name="Guenther M."/>
            <person name="Grumaz C."/>
            <person name="Rupp S."/>
            <person name="Zibek S."/>
            <person name="Sohn K."/>
        </authorList>
    </citation>
    <scope>NUCLEOTIDE SEQUENCE [LARGE SCALE GENOMIC DNA]</scope>
    <source>
        <strain evidence="5 6">IGB-41</strain>
    </source>
</reference>
<comment type="pathway">
    <text evidence="2">Cofactor biosynthesis; thiamine diphosphate biosynthesis; thiamine diphosphate from thiamine phosphate: step 1/1.</text>
</comment>
<keyword evidence="2 5" id="KW-0808">Transferase</keyword>
<dbReference type="InterPro" id="IPR016188">
    <property type="entry name" value="PurM-like_N"/>
</dbReference>
<comment type="catalytic activity">
    <reaction evidence="2">
        <text>thiamine phosphate + ATP = thiamine diphosphate + ADP</text>
        <dbReference type="Rhea" id="RHEA:15913"/>
        <dbReference type="ChEBI" id="CHEBI:30616"/>
        <dbReference type="ChEBI" id="CHEBI:37575"/>
        <dbReference type="ChEBI" id="CHEBI:58937"/>
        <dbReference type="ChEBI" id="CHEBI:456216"/>
        <dbReference type="EC" id="2.7.4.16"/>
    </reaction>
</comment>
<dbReference type="GO" id="GO:0009228">
    <property type="term" value="P:thiamine biosynthetic process"/>
    <property type="evidence" value="ECO:0007669"/>
    <property type="project" value="UniProtKB-KW"/>
</dbReference>
<evidence type="ECO:0000313" key="5">
    <source>
        <dbReference type="EMBL" id="KPC52890.1"/>
    </source>
</evidence>
<dbReference type="InterPro" id="IPR036921">
    <property type="entry name" value="PurM-like_N_sf"/>
</dbReference>
<comment type="caution">
    <text evidence="2">Lacks conserved residue(s) required for the propagation of feature annotation.</text>
</comment>
<dbReference type="Pfam" id="PF02769">
    <property type="entry name" value="AIRS_C"/>
    <property type="match status" value="1"/>
</dbReference>
<dbReference type="PANTHER" id="PTHR30270">
    <property type="entry name" value="THIAMINE-MONOPHOSPHATE KINASE"/>
    <property type="match status" value="1"/>
</dbReference>
<gene>
    <name evidence="2 5" type="primary">thiL</name>
    <name evidence="5" type="ORF">WG78_10385</name>
</gene>
<dbReference type="Proteomes" id="UP000037939">
    <property type="component" value="Unassembled WGS sequence"/>
</dbReference>
<feature type="binding site" evidence="2">
    <location>
        <position position="25"/>
    </location>
    <ligand>
        <name>Mg(2+)</name>
        <dbReference type="ChEBI" id="CHEBI:18420"/>
        <label>4</label>
    </ligand>
</feature>
<comment type="caution">
    <text evidence="5">The sequence shown here is derived from an EMBL/GenBank/DDBJ whole genome shotgun (WGS) entry which is preliminary data.</text>
</comment>
<dbReference type="PANTHER" id="PTHR30270:SF0">
    <property type="entry name" value="THIAMINE-MONOPHOSPHATE KINASE"/>
    <property type="match status" value="1"/>
</dbReference>
<evidence type="ECO:0000256" key="1">
    <source>
        <dbReference type="ARBA" id="ARBA00022977"/>
    </source>
</evidence>
<dbReference type="SUPFAM" id="SSF55326">
    <property type="entry name" value="PurM N-terminal domain-like"/>
    <property type="match status" value="1"/>
</dbReference>
<feature type="binding site" evidence="2">
    <location>
        <position position="70"/>
    </location>
    <ligand>
        <name>Mg(2+)</name>
        <dbReference type="ChEBI" id="CHEBI:18420"/>
        <label>3</label>
    </ligand>
</feature>
<accession>A0A0N0XIM4</accession>
<dbReference type="GO" id="GO:0000287">
    <property type="term" value="F:magnesium ion binding"/>
    <property type="evidence" value="ECO:0007669"/>
    <property type="project" value="UniProtKB-UniRule"/>
</dbReference>
<feature type="binding site" evidence="2">
    <location>
        <position position="70"/>
    </location>
    <ligand>
        <name>Mg(2+)</name>
        <dbReference type="ChEBI" id="CHEBI:18420"/>
        <label>2</label>
    </ligand>
</feature>
<dbReference type="Pfam" id="PF00586">
    <property type="entry name" value="AIRS"/>
    <property type="match status" value="1"/>
</dbReference>
<dbReference type="EMBL" id="LAQT01000008">
    <property type="protein sequence ID" value="KPC52890.1"/>
    <property type="molecule type" value="Genomic_DNA"/>
</dbReference>
<dbReference type="Gene3D" id="3.30.1330.10">
    <property type="entry name" value="PurM-like, N-terminal domain"/>
    <property type="match status" value="1"/>
</dbReference>
<comment type="miscellaneous">
    <text evidence="2">Reaction mechanism of ThiL seems to utilize a direct, inline transfer of the gamma-phosphate of ATP to TMP rather than a phosphorylated enzyme intermediate.</text>
</comment>
<keyword evidence="6" id="KW-1185">Reference proteome</keyword>
<dbReference type="UniPathway" id="UPA00060">
    <property type="reaction ID" value="UER00142"/>
</dbReference>
<feature type="binding site" evidence="2">
    <location>
        <position position="208"/>
    </location>
    <ligand>
        <name>ATP</name>
        <dbReference type="ChEBI" id="CHEBI:30616"/>
    </ligand>
</feature>
<dbReference type="InterPro" id="IPR006283">
    <property type="entry name" value="ThiL-like"/>
</dbReference>
<keyword evidence="1 2" id="KW-0784">Thiamine biosynthesis</keyword>
<proteinExistence type="inferred from homology"/>
<keyword evidence="2" id="KW-0479">Metal-binding</keyword>
<evidence type="ECO:0000313" key="6">
    <source>
        <dbReference type="Proteomes" id="UP000037939"/>
    </source>
</evidence>
<protein>
    <recommendedName>
        <fullName evidence="2">Thiamine-monophosphate kinase</fullName>
        <shortName evidence="2">TMP kinase</shortName>
        <shortName evidence="2">Thiamine-phosphate kinase</shortName>
        <ecNumber evidence="2">2.7.4.16</ecNumber>
    </recommendedName>
</protein>
<feature type="binding site" evidence="2">
    <location>
        <position position="49"/>
    </location>
    <ligand>
        <name>substrate</name>
    </ligand>
</feature>
<keyword evidence="2" id="KW-0067">ATP-binding</keyword>
<feature type="binding site" evidence="2">
    <location>
        <position position="256"/>
    </location>
    <ligand>
        <name>substrate</name>
    </ligand>
</feature>